<evidence type="ECO:0000256" key="12">
    <source>
        <dbReference type="RuleBase" id="RU363036"/>
    </source>
</evidence>
<evidence type="ECO:0000313" key="15">
    <source>
        <dbReference type="Proteomes" id="UP000191285"/>
    </source>
</evidence>
<keyword evidence="6 12" id="KW-0067">ATP-binding</keyword>
<evidence type="ECO:0000313" key="14">
    <source>
        <dbReference type="EMBL" id="OQE21296.1"/>
    </source>
</evidence>
<organism evidence="14 15">
    <name type="scientific">Penicillium steckii</name>
    <dbReference type="NCBI Taxonomy" id="303698"/>
    <lineage>
        <taxon>Eukaryota</taxon>
        <taxon>Fungi</taxon>
        <taxon>Dikarya</taxon>
        <taxon>Ascomycota</taxon>
        <taxon>Pezizomycotina</taxon>
        <taxon>Eurotiomycetes</taxon>
        <taxon>Eurotiomycetidae</taxon>
        <taxon>Eurotiales</taxon>
        <taxon>Aspergillaceae</taxon>
        <taxon>Penicillium</taxon>
    </lineage>
</organism>
<dbReference type="Proteomes" id="UP000191285">
    <property type="component" value="Unassembled WGS sequence"/>
</dbReference>
<dbReference type="Gene3D" id="1.10.240.10">
    <property type="entry name" value="Tyrosyl-Transfer RNA Synthetase"/>
    <property type="match status" value="1"/>
</dbReference>
<comment type="caution">
    <text evidence="14">The sequence shown here is derived from an EMBL/GenBank/DDBJ whole genome shotgun (WGS) entry which is preliminary data.</text>
</comment>
<dbReference type="PANTHER" id="PTHR43766">
    <property type="entry name" value="TRYPTOPHAN--TRNA LIGASE, MITOCHONDRIAL"/>
    <property type="match status" value="1"/>
</dbReference>
<dbReference type="STRING" id="303698.A0A1V6T528"/>
<evidence type="ECO:0000256" key="9">
    <source>
        <dbReference type="ARBA" id="ARBA00030268"/>
    </source>
</evidence>
<dbReference type="GO" id="GO:0004830">
    <property type="term" value="F:tryptophan-tRNA ligase activity"/>
    <property type="evidence" value="ECO:0007669"/>
    <property type="project" value="UniProtKB-EC"/>
</dbReference>
<evidence type="ECO:0000256" key="7">
    <source>
        <dbReference type="ARBA" id="ARBA00022917"/>
    </source>
</evidence>
<keyword evidence="5 12" id="KW-0547">Nucleotide-binding</keyword>
<dbReference type="PROSITE" id="PS00178">
    <property type="entry name" value="AA_TRNA_LIGASE_I"/>
    <property type="match status" value="1"/>
</dbReference>
<dbReference type="AlphaFoldDB" id="A0A1V6T528"/>
<feature type="region of interest" description="Disordered" evidence="13">
    <location>
        <begin position="33"/>
        <end position="54"/>
    </location>
</feature>
<dbReference type="GO" id="GO:0005759">
    <property type="term" value="C:mitochondrial matrix"/>
    <property type="evidence" value="ECO:0007669"/>
    <property type="project" value="UniProtKB-SubCell"/>
</dbReference>
<sequence>MLYAMMRTSILRQGGTSMRSTMKENFTRLRQAGPSKWHRLHSTSASANTSSKDTTKQPVIFSGIQPTGVPHLGNYLGALRQWVKLQDEAEPGTKLLFSIVDLHALTVPQDAKQLRKWRKEAFATLLAVGLDPKRSTIFYQSSVPAHTELMWILSTVASMGYLSRMTQWKSKLQLPDDANLDDSEARAQLRLGLFSYPVLQAADILIHRATHVPVGEDQRQHLEFSRYTANSFNHLYGEIFPTPEALISPAKRVMSLKEPTSKMSKSHPDPKSRIILTDSATEIQKKVKVALTDSEPKITYNPTQRPGVSNLIEILSHFEGASCVDIAAEFENSSLRALKEYVGERISFHLAEIRDRYISIMDDRSGYLDSVARDGGEAARANADVTMRKVRKVMGL</sequence>
<dbReference type="InterPro" id="IPR001412">
    <property type="entry name" value="aa-tRNA-synth_I_CS"/>
</dbReference>
<keyword evidence="4 12" id="KW-0436">Ligase</keyword>
<evidence type="ECO:0000256" key="2">
    <source>
        <dbReference type="ARBA" id="ARBA00005594"/>
    </source>
</evidence>
<evidence type="ECO:0000256" key="6">
    <source>
        <dbReference type="ARBA" id="ARBA00022840"/>
    </source>
</evidence>
<evidence type="ECO:0000256" key="1">
    <source>
        <dbReference type="ARBA" id="ARBA00004305"/>
    </source>
</evidence>
<dbReference type="CDD" id="cd00806">
    <property type="entry name" value="TrpRS_core"/>
    <property type="match status" value="1"/>
</dbReference>
<dbReference type="SUPFAM" id="SSF52374">
    <property type="entry name" value="Nucleotidylyl transferase"/>
    <property type="match status" value="1"/>
</dbReference>
<dbReference type="EC" id="6.1.1.2" evidence="3"/>
<keyword evidence="8 12" id="KW-0030">Aminoacyl-tRNA synthetase</keyword>
<dbReference type="InterPro" id="IPR050203">
    <property type="entry name" value="Trp-tRNA_synthetase"/>
</dbReference>
<evidence type="ECO:0000256" key="11">
    <source>
        <dbReference type="ARBA" id="ARBA00069760"/>
    </source>
</evidence>
<protein>
    <recommendedName>
        <fullName evidence="11">Tryptophan--tRNA ligase, mitochondrial</fullName>
        <ecNumber evidence="3">6.1.1.2</ecNumber>
    </recommendedName>
    <alternativeName>
        <fullName evidence="9">Tryptophanyl-tRNA synthetase</fullName>
    </alternativeName>
</protein>
<feature type="compositionally biased region" description="Polar residues" evidence="13">
    <location>
        <begin position="42"/>
        <end position="52"/>
    </location>
</feature>
<dbReference type="PRINTS" id="PR01039">
    <property type="entry name" value="TRNASYNTHTRP"/>
</dbReference>
<dbReference type="FunFam" id="1.10.240.10:FF:000002">
    <property type="entry name" value="Tryptophan--tRNA ligase"/>
    <property type="match status" value="1"/>
</dbReference>
<dbReference type="EMBL" id="MLKD01000012">
    <property type="protein sequence ID" value="OQE21296.1"/>
    <property type="molecule type" value="Genomic_DNA"/>
</dbReference>
<evidence type="ECO:0000256" key="8">
    <source>
        <dbReference type="ARBA" id="ARBA00023146"/>
    </source>
</evidence>
<dbReference type="GO" id="GO:0005524">
    <property type="term" value="F:ATP binding"/>
    <property type="evidence" value="ECO:0007669"/>
    <property type="project" value="UniProtKB-KW"/>
</dbReference>
<dbReference type="PANTHER" id="PTHR43766:SF1">
    <property type="entry name" value="TRYPTOPHAN--TRNA LIGASE, MITOCHONDRIAL"/>
    <property type="match status" value="1"/>
</dbReference>
<gene>
    <name evidence="14" type="ORF">PENSTE_c012G04585</name>
</gene>
<name>A0A1V6T528_9EURO</name>
<evidence type="ECO:0000256" key="4">
    <source>
        <dbReference type="ARBA" id="ARBA00022598"/>
    </source>
</evidence>
<evidence type="ECO:0000256" key="13">
    <source>
        <dbReference type="SAM" id="MobiDB-lite"/>
    </source>
</evidence>
<accession>A0A1V6T528</accession>
<dbReference type="InterPro" id="IPR014729">
    <property type="entry name" value="Rossmann-like_a/b/a_fold"/>
</dbReference>
<evidence type="ECO:0000256" key="3">
    <source>
        <dbReference type="ARBA" id="ARBA00013161"/>
    </source>
</evidence>
<keyword evidence="7 12" id="KW-0648">Protein biosynthesis</keyword>
<dbReference type="InterPro" id="IPR002305">
    <property type="entry name" value="aa-tRNA-synth_Ic"/>
</dbReference>
<dbReference type="Pfam" id="PF00579">
    <property type="entry name" value="tRNA-synt_1b"/>
    <property type="match status" value="1"/>
</dbReference>
<comment type="subcellular location">
    <subcellularLocation>
        <location evidence="1">Mitochondrion matrix</location>
    </subcellularLocation>
</comment>
<comment type="similarity">
    <text evidence="2 12">Belongs to the class-I aminoacyl-tRNA synthetase family.</text>
</comment>
<keyword evidence="15" id="KW-1185">Reference proteome</keyword>
<dbReference type="FunFam" id="3.40.50.620:FF:000082">
    <property type="entry name" value="MSW1p Mitochondrial tryptophanyl-tRNA synthetase"/>
    <property type="match status" value="1"/>
</dbReference>
<dbReference type="GO" id="GO:0070183">
    <property type="term" value="P:mitochondrial tryptophanyl-tRNA aminoacylation"/>
    <property type="evidence" value="ECO:0007669"/>
    <property type="project" value="TreeGrafter"/>
</dbReference>
<dbReference type="Gene3D" id="3.40.50.620">
    <property type="entry name" value="HUPs"/>
    <property type="match status" value="1"/>
</dbReference>
<reference evidence="15" key="1">
    <citation type="journal article" date="2017" name="Nat. Microbiol.">
        <title>Global analysis of biosynthetic gene clusters reveals vast potential of secondary metabolite production in Penicillium species.</title>
        <authorList>
            <person name="Nielsen J.C."/>
            <person name="Grijseels S."/>
            <person name="Prigent S."/>
            <person name="Ji B."/>
            <person name="Dainat J."/>
            <person name="Nielsen K.F."/>
            <person name="Frisvad J.C."/>
            <person name="Workman M."/>
            <person name="Nielsen J."/>
        </authorList>
    </citation>
    <scope>NUCLEOTIDE SEQUENCE [LARGE SCALE GENOMIC DNA]</scope>
    <source>
        <strain evidence="15">IBT 24891</strain>
    </source>
</reference>
<dbReference type="NCBIfam" id="TIGR00233">
    <property type="entry name" value="trpS"/>
    <property type="match status" value="1"/>
</dbReference>
<dbReference type="OrthoDB" id="15808at2759"/>
<proteinExistence type="inferred from homology"/>
<dbReference type="HAMAP" id="MF_00140_B">
    <property type="entry name" value="Trp_tRNA_synth_B"/>
    <property type="match status" value="1"/>
</dbReference>
<dbReference type="InterPro" id="IPR002306">
    <property type="entry name" value="Trp-tRNA-ligase"/>
</dbReference>
<evidence type="ECO:0000256" key="10">
    <source>
        <dbReference type="ARBA" id="ARBA00049929"/>
    </source>
</evidence>
<comment type="catalytic activity">
    <reaction evidence="10">
        <text>tRNA(Trp) + L-tryptophan + ATP = L-tryptophyl-tRNA(Trp) + AMP + diphosphate + H(+)</text>
        <dbReference type="Rhea" id="RHEA:24080"/>
        <dbReference type="Rhea" id="RHEA-COMP:9671"/>
        <dbReference type="Rhea" id="RHEA-COMP:9705"/>
        <dbReference type="ChEBI" id="CHEBI:15378"/>
        <dbReference type="ChEBI" id="CHEBI:30616"/>
        <dbReference type="ChEBI" id="CHEBI:33019"/>
        <dbReference type="ChEBI" id="CHEBI:57912"/>
        <dbReference type="ChEBI" id="CHEBI:78442"/>
        <dbReference type="ChEBI" id="CHEBI:78535"/>
        <dbReference type="ChEBI" id="CHEBI:456215"/>
        <dbReference type="EC" id="6.1.1.2"/>
    </reaction>
</comment>
<dbReference type="InterPro" id="IPR024109">
    <property type="entry name" value="Trp-tRNA-ligase_bac-type"/>
</dbReference>
<evidence type="ECO:0000256" key="5">
    <source>
        <dbReference type="ARBA" id="ARBA00022741"/>
    </source>
</evidence>